<proteinExistence type="predicted"/>
<evidence type="ECO:0000313" key="1">
    <source>
        <dbReference type="EMBL" id="AGA92020.1"/>
    </source>
</evidence>
<gene>
    <name evidence="1" type="ORF">Thimo_3350</name>
</gene>
<dbReference type="RefSeq" id="WP_015282148.1">
    <property type="nucleotide sequence ID" value="NC_019940.1"/>
</dbReference>
<evidence type="ECO:0000313" key="2">
    <source>
        <dbReference type="Proteomes" id="UP000010816"/>
    </source>
</evidence>
<protein>
    <submittedName>
        <fullName evidence="1">Uncharacterized protein</fullName>
    </submittedName>
</protein>
<dbReference type="HOGENOM" id="CLU_3104936_0_0_6"/>
<dbReference type="KEGG" id="tmb:Thimo_3350"/>
<dbReference type="EMBL" id="CP003051">
    <property type="protein sequence ID" value="AGA92020.1"/>
    <property type="molecule type" value="Genomic_DNA"/>
</dbReference>
<dbReference type="Gene3D" id="3.30.420.40">
    <property type="match status" value="1"/>
</dbReference>
<organism evidence="1 2">
    <name type="scientific">Thioflavicoccus mobilis 8321</name>
    <dbReference type="NCBI Taxonomy" id="765912"/>
    <lineage>
        <taxon>Bacteria</taxon>
        <taxon>Pseudomonadati</taxon>
        <taxon>Pseudomonadota</taxon>
        <taxon>Gammaproteobacteria</taxon>
        <taxon>Chromatiales</taxon>
        <taxon>Chromatiaceae</taxon>
        <taxon>Thioflavicoccus</taxon>
    </lineage>
</organism>
<dbReference type="Proteomes" id="UP000010816">
    <property type="component" value="Chromosome"/>
</dbReference>
<name>L0H302_9GAMM</name>
<sequence>MTVILGFSAFHFDSAACLLIDGQLVGAIAEERLGDRRKVVGGRGGGCGCAM</sequence>
<reference evidence="1 2" key="1">
    <citation type="submission" date="2011-09" db="EMBL/GenBank/DDBJ databases">
        <title>Complete sequence of chromosome of Thioflavicoccus mobilis 8321.</title>
        <authorList>
            <consortium name="US DOE Joint Genome Institute"/>
            <person name="Lucas S."/>
            <person name="Han J."/>
            <person name="Lapidus A."/>
            <person name="Cheng J.-F."/>
            <person name="Goodwin L."/>
            <person name="Pitluck S."/>
            <person name="Peters L."/>
            <person name="Ovchinnikova G."/>
            <person name="Lu M."/>
            <person name="Detter J.C."/>
            <person name="Han C."/>
            <person name="Tapia R."/>
            <person name="Land M."/>
            <person name="Hauser L."/>
            <person name="Kyrpides N."/>
            <person name="Ivanova N."/>
            <person name="Pagani I."/>
            <person name="Vogl K."/>
            <person name="Liu Z."/>
            <person name="Imhoff J."/>
            <person name="Thiel V."/>
            <person name="Frigaard N.-U."/>
            <person name="Bryant D."/>
            <person name="Woyke T."/>
        </authorList>
    </citation>
    <scope>NUCLEOTIDE SEQUENCE [LARGE SCALE GENOMIC DNA]</scope>
    <source>
        <strain evidence="1 2">8321</strain>
    </source>
</reference>
<dbReference type="eggNOG" id="COG2192">
    <property type="taxonomic scope" value="Bacteria"/>
</dbReference>
<keyword evidence="2" id="KW-1185">Reference proteome</keyword>
<dbReference type="OrthoDB" id="9780777at2"/>
<dbReference type="AlphaFoldDB" id="L0H302"/>
<accession>L0H302</accession>